<evidence type="ECO:0000256" key="2">
    <source>
        <dbReference type="SAM" id="SignalP"/>
    </source>
</evidence>
<comment type="caution">
    <text evidence="3">The sequence shown here is derived from an EMBL/GenBank/DDBJ whole genome shotgun (WGS) entry which is preliminary data.</text>
</comment>
<organism evidence="3 4">
    <name type="scientific">Mucilaginibacter galii</name>
    <dbReference type="NCBI Taxonomy" id="2005073"/>
    <lineage>
        <taxon>Bacteria</taxon>
        <taxon>Pseudomonadati</taxon>
        <taxon>Bacteroidota</taxon>
        <taxon>Sphingobacteriia</taxon>
        <taxon>Sphingobacteriales</taxon>
        <taxon>Sphingobacteriaceae</taxon>
        <taxon>Mucilaginibacter</taxon>
    </lineage>
</organism>
<feature type="region of interest" description="Disordered" evidence="1">
    <location>
        <begin position="21"/>
        <end position="86"/>
    </location>
</feature>
<dbReference type="PROSITE" id="PS51257">
    <property type="entry name" value="PROKAR_LIPOPROTEIN"/>
    <property type="match status" value="1"/>
</dbReference>
<feature type="chain" id="PRO_5037379318" description="Coproporphyrinogen III oxidase" evidence="2">
    <location>
        <begin position="19"/>
        <end position="86"/>
    </location>
</feature>
<dbReference type="Proteomes" id="UP000662074">
    <property type="component" value="Unassembled WGS sequence"/>
</dbReference>
<feature type="compositionally biased region" description="Polar residues" evidence="1">
    <location>
        <begin position="77"/>
        <end position="86"/>
    </location>
</feature>
<reference evidence="3" key="2">
    <citation type="submission" date="2020-09" db="EMBL/GenBank/DDBJ databases">
        <authorList>
            <person name="Sun Q."/>
            <person name="Sedlacek I."/>
        </authorList>
    </citation>
    <scope>NUCLEOTIDE SEQUENCE</scope>
    <source>
        <strain evidence="3">CCM 8711</strain>
    </source>
</reference>
<accession>A0A917JA03</accession>
<evidence type="ECO:0000313" key="4">
    <source>
        <dbReference type="Proteomes" id="UP000662074"/>
    </source>
</evidence>
<dbReference type="EMBL" id="BMDO01000005">
    <property type="protein sequence ID" value="GGI50862.1"/>
    <property type="molecule type" value="Genomic_DNA"/>
</dbReference>
<gene>
    <name evidence="3" type="ORF">GCM10011425_20740</name>
</gene>
<protein>
    <recommendedName>
        <fullName evidence="5">Coproporphyrinogen III oxidase</fullName>
    </recommendedName>
</protein>
<feature type="compositionally biased region" description="Low complexity" evidence="1">
    <location>
        <begin position="23"/>
        <end position="46"/>
    </location>
</feature>
<proteinExistence type="predicted"/>
<evidence type="ECO:0008006" key="5">
    <source>
        <dbReference type="Google" id="ProtNLM"/>
    </source>
</evidence>
<dbReference type="AlphaFoldDB" id="A0A917JA03"/>
<name>A0A917JA03_9SPHI</name>
<feature type="compositionally biased region" description="Low complexity" evidence="1">
    <location>
        <begin position="55"/>
        <end position="73"/>
    </location>
</feature>
<feature type="signal peptide" evidence="2">
    <location>
        <begin position="1"/>
        <end position="18"/>
    </location>
</feature>
<keyword evidence="4" id="KW-1185">Reference proteome</keyword>
<reference evidence="3" key="1">
    <citation type="journal article" date="2014" name="Int. J. Syst. Evol. Microbiol.">
        <title>Complete genome sequence of Corynebacterium casei LMG S-19264T (=DSM 44701T), isolated from a smear-ripened cheese.</title>
        <authorList>
            <consortium name="US DOE Joint Genome Institute (JGI-PGF)"/>
            <person name="Walter F."/>
            <person name="Albersmeier A."/>
            <person name="Kalinowski J."/>
            <person name="Ruckert C."/>
        </authorList>
    </citation>
    <scope>NUCLEOTIDE SEQUENCE</scope>
    <source>
        <strain evidence="3">CCM 8711</strain>
    </source>
</reference>
<dbReference type="RefSeq" id="WP_188416410.1">
    <property type="nucleotide sequence ID" value="NZ_BMDO01000005.1"/>
</dbReference>
<sequence length="86" mass="8106">MKKLAFTFLASLTIIFTACNSKSTGTTGGAMADSGAAGSSGPADTSMAAGSGAPVGVSTGGSDTSTTGSNSGVANPVTDTTGQKRP</sequence>
<keyword evidence="2" id="KW-0732">Signal</keyword>
<evidence type="ECO:0000256" key="1">
    <source>
        <dbReference type="SAM" id="MobiDB-lite"/>
    </source>
</evidence>
<evidence type="ECO:0000313" key="3">
    <source>
        <dbReference type="EMBL" id="GGI50862.1"/>
    </source>
</evidence>